<dbReference type="RefSeq" id="WP_211913881.1">
    <property type="nucleotide sequence ID" value="NZ_CP036498.1"/>
</dbReference>
<proteinExistence type="predicted"/>
<organism evidence="2 3">
    <name type="scientific">Tardiphaga alba</name>
    <dbReference type="NCBI Taxonomy" id="340268"/>
    <lineage>
        <taxon>Bacteria</taxon>
        <taxon>Pseudomonadati</taxon>
        <taxon>Pseudomonadota</taxon>
        <taxon>Alphaproteobacteria</taxon>
        <taxon>Hyphomicrobiales</taxon>
        <taxon>Nitrobacteraceae</taxon>
        <taxon>Tardiphaga</taxon>
    </lineage>
</organism>
<feature type="compositionally biased region" description="Polar residues" evidence="1">
    <location>
        <begin position="11"/>
        <end position="20"/>
    </location>
</feature>
<gene>
    <name evidence="2" type="ORF">RPMA_11845</name>
</gene>
<keyword evidence="3" id="KW-1185">Reference proteome</keyword>
<accession>A0ABX8A6T4</accession>
<dbReference type="EMBL" id="CP036498">
    <property type="protein sequence ID" value="QUS39451.1"/>
    <property type="molecule type" value="Genomic_DNA"/>
</dbReference>
<sequence length="77" mass="8647">MTDREHDNMTGLGSSETYDATRQGRRQLDDGKPRRSEEDMQRAQVGPRGVLGQEDPARMVPQRKKKTPTDVDPGHTA</sequence>
<protein>
    <submittedName>
        <fullName evidence="2">Uncharacterized protein</fullName>
    </submittedName>
</protein>
<name>A0ABX8A6T4_9BRAD</name>
<evidence type="ECO:0000313" key="3">
    <source>
        <dbReference type="Proteomes" id="UP000682843"/>
    </source>
</evidence>
<reference evidence="2 3" key="1">
    <citation type="submission" date="2019-02" db="EMBL/GenBank/DDBJ databases">
        <title>Emended description of the genus Rhodopseudomonas and description of Rhodopseudomonas albus sp. nov., a non-phototrophic, heavy-metal-tolerant bacterium isolated from garden soil.</title>
        <authorList>
            <person name="Bao Z."/>
            <person name="Cao W.W."/>
            <person name="Sato Y."/>
            <person name="Nishizawa T."/>
            <person name="Zhao J."/>
            <person name="Guo Y."/>
            <person name="Ohta H."/>
        </authorList>
    </citation>
    <scope>NUCLEOTIDE SEQUENCE [LARGE SCALE GENOMIC DNA]</scope>
    <source>
        <strain evidence="2 3">SK50-23</strain>
    </source>
</reference>
<feature type="region of interest" description="Disordered" evidence="1">
    <location>
        <begin position="1"/>
        <end position="77"/>
    </location>
</feature>
<feature type="compositionally biased region" description="Basic and acidic residues" evidence="1">
    <location>
        <begin position="67"/>
        <end position="77"/>
    </location>
</feature>
<dbReference type="Proteomes" id="UP000682843">
    <property type="component" value="Chromosome"/>
</dbReference>
<evidence type="ECO:0000313" key="2">
    <source>
        <dbReference type="EMBL" id="QUS39451.1"/>
    </source>
</evidence>
<feature type="compositionally biased region" description="Basic and acidic residues" evidence="1">
    <location>
        <begin position="26"/>
        <end position="41"/>
    </location>
</feature>
<evidence type="ECO:0000256" key="1">
    <source>
        <dbReference type="SAM" id="MobiDB-lite"/>
    </source>
</evidence>